<keyword evidence="3" id="KW-1185">Reference proteome</keyword>
<proteinExistence type="predicted"/>
<accession>A0AAW9S788</accession>
<sequence>MKPYLKFWVCFLMIGCIVSCTKEGDVGPQGPPGDQGAQGDQGDQGERGTANVIYSDWINFDAQKWSDPTDFFGQNRRIYEIDEDSISEDILNVGVVSVYVKFGGTSNNIQPLPITQAITLIKAQSLIHYLKLNQIVLAFYNEDDTNDPGTIGPGNSYRYVIIPGEIPSSGRIEEVDLSDYEAVKEYYNLPD</sequence>
<name>A0AAW9S788_9BACT</name>
<evidence type="ECO:0000256" key="1">
    <source>
        <dbReference type="SAM" id="MobiDB-lite"/>
    </source>
</evidence>
<protein>
    <recommendedName>
        <fullName evidence="4">Collagen-like protein</fullName>
    </recommendedName>
</protein>
<evidence type="ECO:0000313" key="3">
    <source>
        <dbReference type="Proteomes" id="UP001403385"/>
    </source>
</evidence>
<feature type="compositionally biased region" description="Low complexity" evidence="1">
    <location>
        <begin position="26"/>
        <end position="41"/>
    </location>
</feature>
<dbReference type="Gene3D" id="1.20.5.320">
    <property type="entry name" value="6-Phosphogluconate Dehydrogenase, domain 3"/>
    <property type="match status" value="1"/>
</dbReference>
<gene>
    <name evidence="2" type="ORF">AAG747_06665</name>
</gene>
<evidence type="ECO:0008006" key="4">
    <source>
        <dbReference type="Google" id="ProtNLM"/>
    </source>
</evidence>
<evidence type="ECO:0000313" key="2">
    <source>
        <dbReference type="EMBL" id="MEN7547580.1"/>
    </source>
</evidence>
<dbReference type="EMBL" id="JBDKWZ010000003">
    <property type="protein sequence ID" value="MEN7547580.1"/>
    <property type="molecule type" value="Genomic_DNA"/>
</dbReference>
<dbReference type="RefSeq" id="WP_346820367.1">
    <property type="nucleotide sequence ID" value="NZ_JBDKWZ010000003.1"/>
</dbReference>
<feature type="region of interest" description="Disordered" evidence="1">
    <location>
        <begin position="26"/>
        <end position="46"/>
    </location>
</feature>
<comment type="caution">
    <text evidence="2">The sequence shown here is derived from an EMBL/GenBank/DDBJ whole genome shotgun (WGS) entry which is preliminary data.</text>
</comment>
<organism evidence="2 3">
    <name type="scientific">Rapidithrix thailandica</name>
    <dbReference type="NCBI Taxonomy" id="413964"/>
    <lineage>
        <taxon>Bacteria</taxon>
        <taxon>Pseudomonadati</taxon>
        <taxon>Bacteroidota</taxon>
        <taxon>Cytophagia</taxon>
        <taxon>Cytophagales</taxon>
        <taxon>Flammeovirgaceae</taxon>
        <taxon>Rapidithrix</taxon>
    </lineage>
</organism>
<dbReference type="AlphaFoldDB" id="A0AAW9S788"/>
<reference evidence="2 3" key="1">
    <citation type="submission" date="2024-04" db="EMBL/GenBank/DDBJ databases">
        <title>Novel genus in family Flammeovirgaceae.</title>
        <authorList>
            <person name="Nguyen T.H."/>
            <person name="Vuong T.Q."/>
            <person name="Le H."/>
            <person name="Kim S.-G."/>
        </authorList>
    </citation>
    <scope>NUCLEOTIDE SEQUENCE [LARGE SCALE GENOMIC DNA]</scope>
    <source>
        <strain evidence="2 3">JCM 23209</strain>
    </source>
</reference>
<dbReference type="Proteomes" id="UP001403385">
    <property type="component" value="Unassembled WGS sequence"/>
</dbReference>